<dbReference type="Gene3D" id="2.60.120.340">
    <property type="entry name" value="Nucleoplasmin core domain"/>
    <property type="match status" value="1"/>
</dbReference>
<feature type="domain" description="PPIase FKBP-type" evidence="8">
    <location>
        <begin position="249"/>
        <end position="336"/>
    </location>
</feature>
<dbReference type="AlphaFoldDB" id="A0A1Y1VX39"/>
<evidence type="ECO:0000256" key="1">
    <source>
        <dbReference type="ARBA" id="ARBA00000971"/>
    </source>
</evidence>
<sequence>MFCGFWGLKIVPGKTYSQTVDASFRVSNAALGETIGDSGRTSVLLTVDDKSYVLCSLTPGKIEQQSLDISLTGGEEITFESTGKNEIHLTGNFIIEEDDTNEGSESDDDDDAIDFSKLSPEQVQELIDGGYINPEDVLQSLGGEDDSDDDYDSEDAEADAQRIIEMDSDDLEVDAEEELEKEVKIKESAKDAKKRKLAQEQEAAAKEEKKRKIEEAKAKKAEKAEKAAEKAKAKKPKQQKLARRCVKKGARVGMHYIGKLTNGKVFDQNTKGKPFWFRLGVGEVIKGWDVGVAGMKRGGERRLTIPAAMAYGKRGAPPDIPPHATLVFDVRLMDFKK</sequence>
<dbReference type="Proteomes" id="UP000193922">
    <property type="component" value="Unassembled WGS sequence"/>
</dbReference>
<evidence type="ECO:0000313" key="10">
    <source>
        <dbReference type="Proteomes" id="UP000193922"/>
    </source>
</evidence>
<feature type="compositionally biased region" description="Basic residues" evidence="7">
    <location>
        <begin position="232"/>
        <end position="244"/>
    </location>
</feature>
<gene>
    <name evidence="9" type="ORF">DL89DRAFT_279293</name>
</gene>
<dbReference type="STRING" id="61395.A0A1Y1VX39"/>
<name>A0A1Y1VX39_9FUNG</name>
<comment type="catalytic activity">
    <reaction evidence="1 6">
        <text>[protein]-peptidylproline (omega=180) = [protein]-peptidylproline (omega=0)</text>
        <dbReference type="Rhea" id="RHEA:16237"/>
        <dbReference type="Rhea" id="RHEA-COMP:10747"/>
        <dbReference type="Rhea" id="RHEA-COMP:10748"/>
        <dbReference type="ChEBI" id="CHEBI:83833"/>
        <dbReference type="ChEBI" id="CHEBI:83834"/>
        <dbReference type="EC" id="5.2.1.8"/>
    </reaction>
</comment>
<evidence type="ECO:0000313" key="9">
    <source>
        <dbReference type="EMBL" id="ORX65840.1"/>
    </source>
</evidence>
<dbReference type="InterPro" id="IPR041232">
    <property type="entry name" value="NPL"/>
</dbReference>
<dbReference type="Pfam" id="PF17800">
    <property type="entry name" value="NPL"/>
    <property type="match status" value="1"/>
</dbReference>
<organism evidence="9 10">
    <name type="scientific">Linderina pennispora</name>
    <dbReference type="NCBI Taxonomy" id="61395"/>
    <lineage>
        <taxon>Eukaryota</taxon>
        <taxon>Fungi</taxon>
        <taxon>Fungi incertae sedis</taxon>
        <taxon>Zoopagomycota</taxon>
        <taxon>Kickxellomycotina</taxon>
        <taxon>Kickxellomycetes</taxon>
        <taxon>Kickxellales</taxon>
        <taxon>Kickxellaceae</taxon>
        <taxon>Linderina</taxon>
    </lineage>
</organism>
<dbReference type="EMBL" id="MCFD01000020">
    <property type="protein sequence ID" value="ORX65840.1"/>
    <property type="molecule type" value="Genomic_DNA"/>
</dbReference>
<dbReference type="FunFam" id="3.10.50.40:FF:000006">
    <property type="entry name" value="Peptidyl-prolyl cis-trans isomerase"/>
    <property type="match status" value="1"/>
</dbReference>
<dbReference type="SUPFAM" id="SSF54534">
    <property type="entry name" value="FKBP-like"/>
    <property type="match status" value="1"/>
</dbReference>
<dbReference type="PIRSF" id="PIRSF001473">
    <property type="entry name" value="FK506-bp_FPR3"/>
    <property type="match status" value="1"/>
</dbReference>
<dbReference type="Pfam" id="PF00254">
    <property type="entry name" value="FKBP_C"/>
    <property type="match status" value="1"/>
</dbReference>
<feature type="region of interest" description="Disordered" evidence="7">
    <location>
        <begin position="203"/>
        <end position="244"/>
    </location>
</feature>
<dbReference type="GeneID" id="63806217"/>
<dbReference type="InterPro" id="IPR023566">
    <property type="entry name" value="PPIase_Fpr3/Fpr4-like"/>
</dbReference>
<evidence type="ECO:0000256" key="2">
    <source>
        <dbReference type="ARBA" id="ARBA00007838"/>
    </source>
</evidence>
<evidence type="ECO:0000256" key="6">
    <source>
        <dbReference type="PROSITE-ProRule" id="PRU00277"/>
    </source>
</evidence>
<dbReference type="Gene3D" id="3.10.50.40">
    <property type="match status" value="1"/>
</dbReference>
<evidence type="ECO:0000256" key="5">
    <source>
        <dbReference type="ARBA" id="ARBA00023235"/>
    </source>
</evidence>
<dbReference type="PANTHER" id="PTHR43811">
    <property type="entry name" value="FKBP-TYPE PEPTIDYL-PROLYL CIS-TRANS ISOMERASE FKPA"/>
    <property type="match status" value="1"/>
</dbReference>
<dbReference type="EC" id="5.2.1.8" evidence="3 6"/>
<feature type="compositionally biased region" description="Acidic residues" evidence="7">
    <location>
        <begin position="143"/>
        <end position="157"/>
    </location>
</feature>
<dbReference type="GO" id="GO:0000785">
    <property type="term" value="C:chromatin"/>
    <property type="evidence" value="ECO:0007669"/>
    <property type="project" value="TreeGrafter"/>
</dbReference>
<feature type="region of interest" description="Disordered" evidence="7">
    <location>
        <begin position="129"/>
        <end position="157"/>
    </location>
</feature>
<dbReference type="PANTHER" id="PTHR43811:SF19">
    <property type="entry name" value="39 KDA FK506-BINDING NUCLEAR PROTEIN"/>
    <property type="match status" value="1"/>
</dbReference>
<dbReference type="InterPro" id="IPR046357">
    <property type="entry name" value="PPIase_dom_sf"/>
</dbReference>
<keyword evidence="4 6" id="KW-0697">Rotamase</keyword>
<protein>
    <recommendedName>
        <fullName evidence="3 6">peptidylprolyl isomerase</fullName>
        <ecNumber evidence="3 6">5.2.1.8</ecNumber>
    </recommendedName>
</protein>
<dbReference type="GO" id="GO:0005730">
    <property type="term" value="C:nucleolus"/>
    <property type="evidence" value="ECO:0007669"/>
    <property type="project" value="TreeGrafter"/>
</dbReference>
<comment type="caution">
    <text evidence="9">The sequence shown here is derived from an EMBL/GenBank/DDBJ whole genome shotgun (WGS) entry which is preliminary data.</text>
</comment>
<evidence type="ECO:0000256" key="7">
    <source>
        <dbReference type="SAM" id="MobiDB-lite"/>
    </source>
</evidence>
<evidence type="ECO:0000256" key="4">
    <source>
        <dbReference type="ARBA" id="ARBA00023110"/>
    </source>
</evidence>
<dbReference type="PROSITE" id="PS50059">
    <property type="entry name" value="FKBP_PPIASE"/>
    <property type="match status" value="1"/>
</dbReference>
<feature type="compositionally biased region" description="Basic and acidic residues" evidence="7">
    <location>
        <begin position="203"/>
        <end position="231"/>
    </location>
</feature>
<accession>A0A1Y1VX39</accession>
<dbReference type="RefSeq" id="XP_040739923.1">
    <property type="nucleotide sequence ID" value="XM_040889569.1"/>
</dbReference>
<comment type="similarity">
    <text evidence="2">Belongs to the FKBP-type PPIase family. FKBP3/4 subfamily.</text>
</comment>
<dbReference type="GO" id="GO:0003755">
    <property type="term" value="F:peptidyl-prolyl cis-trans isomerase activity"/>
    <property type="evidence" value="ECO:0007669"/>
    <property type="project" value="UniProtKB-KW"/>
</dbReference>
<evidence type="ECO:0000256" key="3">
    <source>
        <dbReference type="ARBA" id="ARBA00013194"/>
    </source>
</evidence>
<evidence type="ECO:0000259" key="8">
    <source>
        <dbReference type="PROSITE" id="PS50059"/>
    </source>
</evidence>
<reference evidence="9 10" key="1">
    <citation type="submission" date="2016-07" db="EMBL/GenBank/DDBJ databases">
        <title>Pervasive Adenine N6-methylation of Active Genes in Fungi.</title>
        <authorList>
            <consortium name="DOE Joint Genome Institute"/>
            <person name="Mondo S.J."/>
            <person name="Dannebaum R.O."/>
            <person name="Kuo R.C."/>
            <person name="Labutti K."/>
            <person name="Haridas S."/>
            <person name="Kuo A."/>
            <person name="Salamov A."/>
            <person name="Ahrendt S.R."/>
            <person name="Lipzen A."/>
            <person name="Sullivan W."/>
            <person name="Andreopoulos W.B."/>
            <person name="Clum A."/>
            <person name="Lindquist E."/>
            <person name="Daum C."/>
            <person name="Ramamoorthy G.K."/>
            <person name="Gryganskyi A."/>
            <person name="Culley D."/>
            <person name="Magnuson J.K."/>
            <person name="James T.Y."/>
            <person name="O'Malley M.A."/>
            <person name="Stajich J.E."/>
            <person name="Spatafora J.W."/>
            <person name="Visel A."/>
            <person name="Grigoriev I.V."/>
        </authorList>
    </citation>
    <scope>NUCLEOTIDE SEQUENCE [LARGE SCALE GENOMIC DNA]</scope>
    <source>
        <strain evidence="9 10">ATCC 12442</strain>
    </source>
</reference>
<proteinExistence type="inferred from homology"/>
<dbReference type="InterPro" id="IPR001179">
    <property type="entry name" value="PPIase_FKBP_dom"/>
</dbReference>
<keyword evidence="10" id="KW-1185">Reference proteome</keyword>
<keyword evidence="5 6" id="KW-0413">Isomerase</keyword>
<dbReference type="OrthoDB" id="1902587at2759"/>